<sequence length="250" mass="29005">MEPILVVLKEQFFIEPVDFSINLEGVPTQDMLNTEMMQKIVEGRTNCFNATDVRLGGANLMKWFGNLITAHLYTYFVHNKWLHYEGIHFIGEGKEAYFQILQPQLIEIKMEDREQVGKEKITKLLEGLQPLFQQISATSGLSKQQVWGLVTNPYYNRLNTWKSEPSIEHTIERDHESLKTLPADIFNLKRNPFNLTFRYVDSWQDPNMKVRIKGACCMSYLKAEGNYCYSCPKLTNAERGVRAEQLRSQG</sequence>
<keyword evidence="2" id="KW-1185">Reference proteome</keyword>
<dbReference type="EMBL" id="JAKRYL010000013">
    <property type="protein sequence ID" value="MCL7748156.1"/>
    <property type="molecule type" value="Genomic_DNA"/>
</dbReference>
<dbReference type="RefSeq" id="WP_250097048.1">
    <property type="nucleotide sequence ID" value="NZ_JAKRYL010000013.1"/>
</dbReference>
<dbReference type="AlphaFoldDB" id="A0A9X2CTX5"/>
<reference evidence="1" key="1">
    <citation type="submission" date="2022-02" db="EMBL/GenBank/DDBJ databases">
        <title>Halalkalibacter sp. nov. isolated from Lonar Lake, India.</title>
        <authorList>
            <person name="Joshi A."/>
            <person name="Thite S."/>
            <person name="Lodha T."/>
        </authorList>
    </citation>
    <scope>NUCLEOTIDE SEQUENCE</scope>
    <source>
        <strain evidence="1">MEB205</strain>
    </source>
</reference>
<dbReference type="Proteomes" id="UP001139150">
    <property type="component" value="Unassembled WGS sequence"/>
</dbReference>
<gene>
    <name evidence="1" type="ORF">MF646_13590</name>
</gene>
<name>A0A9X2CTX5_9BACI</name>
<evidence type="ECO:0000313" key="1">
    <source>
        <dbReference type="EMBL" id="MCL7748156.1"/>
    </source>
</evidence>
<protein>
    <recommendedName>
        <fullName evidence="3">Ferric siderophore reductase C-terminal domain-containing protein</fullName>
    </recommendedName>
</protein>
<proteinExistence type="predicted"/>
<organism evidence="1 2">
    <name type="scientific">Halalkalibacter alkaliphilus</name>
    <dbReference type="NCBI Taxonomy" id="2917993"/>
    <lineage>
        <taxon>Bacteria</taxon>
        <taxon>Bacillati</taxon>
        <taxon>Bacillota</taxon>
        <taxon>Bacilli</taxon>
        <taxon>Bacillales</taxon>
        <taxon>Bacillaceae</taxon>
        <taxon>Halalkalibacter</taxon>
    </lineage>
</organism>
<evidence type="ECO:0000313" key="2">
    <source>
        <dbReference type="Proteomes" id="UP001139150"/>
    </source>
</evidence>
<accession>A0A9X2CTX5</accession>
<comment type="caution">
    <text evidence="1">The sequence shown here is derived from an EMBL/GenBank/DDBJ whole genome shotgun (WGS) entry which is preliminary data.</text>
</comment>
<evidence type="ECO:0008006" key="3">
    <source>
        <dbReference type="Google" id="ProtNLM"/>
    </source>
</evidence>